<accession>A0A0S7YGL1</accession>
<dbReference type="AlphaFoldDB" id="A0A0S7YGL1"/>
<comment type="caution">
    <text evidence="2">The sequence shown here is derived from an EMBL/GenBank/DDBJ whole genome shotgun (WGS) entry which is preliminary data.</text>
</comment>
<dbReference type="SMART" id="SM00228">
    <property type="entry name" value="PDZ"/>
    <property type="match status" value="1"/>
</dbReference>
<name>A0A0S7YGL1_UNCT6</name>
<dbReference type="Proteomes" id="UP000051012">
    <property type="component" value="Unassembled WGS sequence"/>
</dbReference>
<dbReference type="Gene3D" id="2.30.42.10">
    <property type="match status" value="1"/>
</dbReference>
<dbReference type="Pfam" id="PF13180">
    <property type="entry name" value="PDZ_2"/>
    <property type="match status" value="1"/>
</dbReference>
<dbReference type="Gene3D" id="2.40.70.10">
    <property type="entry name" value="Acid Proteases"/>
    <property type="match status" value="2"/>
</dbReference>
<evidence type="ECO:0000313" key="3">
    <source>
        <dbReference type="Proteomes" id="UP000051012"/>
    </source>
</evidence>
<sequence length="621" mass="69576">MKLYKLIMITAIIILSASRIVRAENVTDPYTILNKHFETMGGLDAVKAEETVYAEGIVVIEGTGLQGPFKQWVAKPLFSREEVDLEVIRQLSGDNGQLSWIVDANGKLHIEKDEDALKRREVKKLLAEYDHLNPESQYFTLTFDGIEKVGTFECYVITMTNTINEDVKKDFYDTVQYSLVKTIDIHPDEEIHTIYTDYRDVNGVKHAFKETQEIFPIGQRVLVTISKYEINVPIASAVFEPPDYDVEDFHFTHGESAENIPFQFIENHISLLVNIGGKERLWILDTGAGKSVIDAQFAKELGLTLEGTMKGVGIGRIVEVSLTTLPAFSLDGLLIDKQNIAAIDVHPLLKRLLDIDVFGILGYDFLSRFTTKIDYAHNTISFYHPDRFDYTGTGVLMDAPLDHNTFVVPMAVDGTYSGKWLLDLGATGLTFHYPFAEDHNLLTLPGIDHIGFGAGGAFPSRISQFDSIEIAGFTIMNPLISIPREKGEGAFASKEKIGNIGNTLLRHFVLYLDYKKQQIILEKGDDFSTQFPRDKCGLQMVRTEDGAGYEVLFVADNTPAEKAGFKKGDIIKAINGISVLHFDGLVAIRNLFREEVGTQYRIGILRSGEPIELTTELQELW</sequence>
<dbReference type="CDD" id="cd05483">
    <property type="entry name" value="retropepsin_like_bacteria"/>
    <property type="match status" value="1"/>
</dbReference>
<evidence type="ECO:0000259" key="1">
    <source>
        <dbReference type="PROSITE" id="PS50106"/>
    </source>
</evidence>
<feature type="domain" description="PDZ" evidence="1">
    <location>
        <begin position="518"/>
        <end position="596"/>
    </location>
</feature>
<dbReference type="SUPFAM" id="SSF50630">
    <property type="entry name" value="Acid proteases"/>
    <property type="match status" value="1"/>
</dbReference>
<dbReference type="InterPro" id="IPR034122">
    <property type="entry name" value="Retropepsin-like_bacterial"/>
</dbReference>
<evidence type="ECO:0000313" key="2">
    <source>
        <dbReference type="EMBL" id="KPJ73901.1"/>
    </source>
</evidence>
<protein>
    <recommendedName>
        <fullName evidence="1">PDZ domain-containing protein</fullName>
    </recommendedName>
</protein>
<dbReference type="InterPro" id="IPR021109">
    <property type="entry name" value="Peptidase_aspartic_dom_sf"/>
</dbReference>
<dbReference type="Pfam" id="PF13650">
    <property type="entry name" value="Asp_protease_2"/>
    <property type="match status" value="1"/>
</dbReference>
<dbReference type="PROSITE" id="PS50106">
    <property type="entry name" value="PDZ"/>
    <property type="match status" value="1"/>
</dbReference>
<dbReference type="SUPFAM" id="SSF50156">
    <property type="entry name" value="PDZ domain-like"/>
    <property type="match status" value="1"/>
</dbReference>
<reference evidence="2 3" key="1">
    <citation type="journal article" date="2015" name="Microbiome">
        <title>Genomic resolution of linkages in carbon, nitrogen, and sulfur cycling among widespread estuary sediment bacteria.</title>
        <authorList>
            <person name="Baker B.J."/>
            <person name="Lazar C.S."/>
            <person name="Teske A.P."/>
            <person name="Dick G.J."/>
        </authorList>
    </citation>
    <scope>NUCLEOTIDE SEQUENCE [LARGE SCALE GENOMIC DNA]</scope>
    <source>
        <strain evidence="2">DG_78</strain>
    </source>
</reference>
<dbReference type="InterPro" id="IPR001478">
    <property type="entry name" value="PDZ"/>
</dbReference>
<gene>
    <name evidence="2" type="ORF">AMJ52_02740</name>
</gene>
<dbReference type="InterPro" id="IPR036034">
    <property type="entry name" value="PDZ_sf"/>
</dbReference>
<proteinExistence type="predicted"/>
<dbReference type="EMBL" id="LJNI01000023">
    <property type="protein sequence ID" value="KPJ73901.1"/>
    <property type="molecule type" value="Genomic_DNA"/>
</dbReference>
<organism evidence="2 3">
    <name type="scientific">candidate division TA06 bacterium DG_78</name>
    <dbReference type="NCBI Taxonomy" id="1703772"/>
    <lineage>
        <taxon>Bacteria</taxon>
        <taxon>Bacteria division TA06</taxon>
    </lineage>
</organism>